<dbReference type="AlphaFoldDB" id="A0A7X5YNI7"/>
<dbReference type="Proteomes" id="UP000587415">
    <property type="component" value="Unassembled WGS sequence"/>
</dbReference>
<protein>
    <submittedName>
        <fullName evidence="3">Uncharacterized membrane protein YhaH (DUF805 family)</fullName>
    </submittedName>
</protein>
<feature type="region of interest" description="Disordered" evidence="1">
    <location>
        <begin position="1"/>
        <end position="36"/>
    </location>
</feature>
<feature type="transmembrane region" description="Helical" evidence="2">
    <location>
        <begin position="178"/>
        <end position="198"/>
    </location>
</feature>
<dbReference type="GO" id="GO:0005886">
    <property type="term" value="C:plasma membrane"/>
    <property type="evidence" value="ECO:0007669"/>
    <property type="project" value="TreeGrafter"/>
</dbReference>
<name>A0A7X5YNI7_9CAUL</name>
<evidence type="ECO:0000313" key="3">
    <source>
        <dbReference type="EMBL" id="NJC41934.1"/>
    </source>
</evidence>
<evidence type="ECO:0000256" key="2">
    <source>
        <dbReference type="SAM" id="Phobius"/>
    </source>
</evidence>
<organism evidence="3 4">
    <name type="scientific">Brevundimonas alba</name>
    <dbReference type="NCBI Taxonomy" id="74314"/>
    <lineage>
        <taxon>Bacteria</taxon>
        <taxon>Pseudomonadati</taxon>
        <taxon>Pseudomonadota</taxon>
        <taxon>Alphaproteobacteria</taxon>
        <taxon>Caulobacterales</taxon>
        <taxon>Caulobacteraceae</taxon>
        <taxon>Brevundimonas</taxon>
    </lineage>
</organism>
<keyword evidence="2" id="KW-0472">Membrane</keyword>
<gene>
    <name evidence="3" type="ORF">GGQ87_002229</name>
</gene>
<keyword evidence="2" id="KW-1133">Transmembrane helix</keyword>
<keyword evidence="4" id="KW-1185">Reference proteome</keyword>
<evidence type="ECO:0000313" key="4">
    <source>
        <dbReference type="Proteomes" id="UP000587415"/>
    </source>
</evidence>
<dbReference type="PANTHER" id="PTHR34980">
    <property type="entry name" value="INNER MEMBRANE PROTEIN-RELATED-RELATED"/>
    <property type="match status" value="1"/>
</dbReference>
<dbReference type="InterPro" id="IPR008523">
    <property type="entry name" value="DUF805"/>
</dbReference>
<sequence>MRGKVLRANPETGSGMISGDDGERYPFGPGASRNPPGAGDLVDFELREGRATDILVLQTGSAVAAEAAAARPQPASQYPQPGVWALFRRAVTVRYADARGRASRKEYWSFILISWILVLAPIGLGRAADFAVSRSFDAPGLPSDIGLVIGGVIFLGLFLPSVCVLIRRFHDTGRSGWAALFGLLPYVGAVVVVLISLLPSDARVNRYGRITFYDV</sequence>
<dbReference type="PANTHER" id="PTHR34980:SF2">
    <property type="entry name" value="INNER MEMBRANE PROTEIN YHAH-RELATED"/>
    <property type="match status" value="1"/>
</dbReference>
<dbReference type="RefSeq" id="WP_168047800.1">
    <property type="nucleotide sequence ID" value="NZ_JAATJM010000002.1"/>
</dbReference>
<comment type="caution">
    <text evidence="3">The sequence shown here is derived from an EMBL/GenBank/DDBJ whole genome shotgun (WGS) entry which is preliminary data.</text>
</comment>
<accession>A0A7X5YNI7</accession>
<dbReference type="Pfam" id="PF05656">
    <property type="entry name" value="DUF805"/>
    <property type="match status" value="1"/>
</dbReference>
<keyword evidence="2" id="KW-0812">Transmembrane</keyword>
<evidence type="ECO:0000256" key="1">
    <source>
        <dbReference type="SAM" id="MobiDB-lite"/>
    </source>
</evidence>
<feature type="transmembrane region" description="Helical" evidence="2">
    <location>
        <begin position="107"/>
        <end position="125"/>
    </location>
</feature>
<dbReference type="EMBL" id="JAATJM010000002">
    <property type="protein sequence ID" value="NJC41934.1"/>
    <property type="molecule type" value="Genomic_DNA"/>
</dbReference>
<proteinExistence type="predicted"/>
<reference evidence="3 4" key="1">
    <citation type="submission" date="2020-03" db="EMBL/GenBank/DDBJ databases">
        <title>Genomic Encyclopedia of Type Strains, Phase IV (KMG-IV): sequencing the most valuable type-strain genomes for metagenomic binning, comparative biology and taxonomic classification.</title>
        <authorList>
            <person name="Goeker M."/>
        </authorList>
    </citation>
    <scope>NUCLEOTIDE SEQUENCE [LARGE SCALE GENOMIC DNA]</scope>
    <source>
        <strain evidence="3 4">DSM 4736</strain>
    </source>
</reference>
<feature type="transmembrane region" description="Helical" evidence="2">
    <location>
        <begin position="145"/>
        <end position="166"/>
    </location>
</feature>